<comment type="caution">
    <text evidence="1">The sequence shown here is derived from an EMBL/GenBank/DDBJ whole genome shotgun (WGS) entry which is preliminary data.</text>
</comment>
<organism evidence="1 2">
    <name type="scientific">Clarias magur</name>
    <name type="common">Asian catfish</name>
    <name type="synonym">Macropteronotus magur</name>
    <dbReference type="NCBI Taxonomy" id="1594786"/>
    <lineage>
        <taxon>Eukaryota</taxon>
        <taxon>Metazoa</taxon>
        <taxon>Chordata</taxon>
        <taxon>Craniata</taxon>
        <taxon>Vertebrata</taxon>
        <taxon>Euteleostomi</taxon>
        <taxon>Actinopterygii</taxon>
        <taxon>Neopterygii</taxon>
        <taxon>Teleostei</taxon>
        <taxon>Ostariophysi</taxon>
        <taxon>Siluriformes</taxon>
        <taxon>Clariidae</taxon>
        <taxon>Clarias</taxon>
    </lineage>
</organism>
<dbReference type="OrthoDB" id="9634265at2759"/>
<accession>A0A8J4X7J2</accession>
<keyword evidence="2" id="KW-1185">Reference proteome</keyword>
<proteinExistence type="predicted"/>
<protein>
    <submittedName>
        <fullName evidence="1">Uncharacterized protein</fullName>
    </submittedName>
</protein>
<reference evidence="1" key="1">
    <citation type="submission" date="2020-07" db="EMBL/GenBank/DDBJ databases">
        <title>Clarias magur genome sequencing, assembly and annotation.</title>
        <authorList>
            <person name="Kushwaha B."/>
            <person name="Kumar R."/>
            <person name="Das P."/>
            <person name="Joshi C.G."/>
            <person name="Kumar D."/>
            <person name="Nagpure N.S."/>
            <person name="Pandey M."/>
            <person name="Agarwal S."/>
            <person name="Srivastava S."/>
            <person name="Singh M."/>
            <person name="Sahoo L."/>
            <person name="Jayasankar P."/>
            <person name="Meher P.K."/>
            <person name="Koringa P.G."/>
            <person name="Iquebal M.A."/>
            <person name="Das S.P."/>
            <person name="Bit A."/>
            <person name="Patnaik S."/>
            <person name="Patel N."/>
            <person name="Shah T.M."/>
            <person name="Hinsu A."/>
            <person name="Jena J.K."/>
        </authorList>
    </citation>
    <scope>NUCLEOTIDE SEQUENCE</scope>
    <source>
        <strain evidence="1">CIFAMagur01</strain>
        <tissue evidence="1">Testis</tissue>
    </source>
</reference>
<dbReference type="AlphaFoldDB" id="A0A8J4X7J2"/>
<dbReference type="EMBL" id="QNUK01001348">
    <property type="protein sequence ID" value="KAF5883429.1"/>
    <property type="molecule type" value="Genomic_DNA"/>
</dbReference>
<evidence type="ECO:0000313" key="2">
    <source>
        <dbReference type="Proteomes" id="UP000727407"/>
    </source>
</evidence>
<name>A0A8J4X7J2_CLAMG</name>
<evidence type="ECO:0000313" key="1">
    <source>
        <dbReference type="EMBL" id="KAF5883429.1"/>
    </source>
</evidence>
<sequence length="87" mass="9486">MTVGNGITEGNKITVGNRITEGNKITVGNGITVGNEITEGNRITIKNEITVLGSYRGERDMGERDYCEGENRITGEGTDVQEREQIL</sequence>
<dbReference type="Proteomes" id="UP000727407">
    <property type="component" value="Unassembled WGS sequence"/>
</dbReference>
<gene>
    <name evidence="1" type="ORF">DAT39_022947</name>
</gene>